<reference evidence="2" key="1">
    <citation type="submission" date="2024-05" db="EMBL/GenBank/DDBJ databases">
        <title>Draft Genome Sequences of Flagellimonas sp. MMG031 and Marinobacter sp. MMG032 Isolated from the dinoflagellate Symbiodinium pilosum.</title>
        <authorList>
            <person name="Shikuma N.J."/>
            <person name="Farrell M.V."/>
        </authorList>
    </citation>
    <scope>NUCLEOTIDE SEQUENCE</scope>
    <source>
        <strain evidence="2">MMG031</strain>
    </source>
</reference>
<dbReference type="GO" id="GO:0046872">
    <property type="term" value="F:metal ion binding"/>
    <property type="evidence" value="ECO:0007669"/>
    <property type="project" value="InterPro"/>
</dbReference>
<proteinExistence type="inferred from homology"/>
<evidence type="ECO:0000256" key="1">
    <source>
        <dbReference type="ARBA" id="ARBA00005260"/>
    </source>
</evidence>
<evidence type="ECO:0000313" key="2">
    <source>
        <dbReference type="EMBL" id="XBQ24214.1"/>
    </source>
</evidence>
<dbReference type="EMBL" id="CP157804">
    <property type="protein sequence ID" value="XBQ24214.1"/>
    <property type="molecule type" value="Genomic_DNA"/>
</dbReference>
<dbReference type="Gene3D" id="1.20.58.1000">
    <property type="entry name" value="Metal-sensitive repressor, helix protomer"/>
    <property type="match status" value="1"/>
</dbReference>
<dbReference type="Pfam" id="PF02583">
    <property type="entry name" value="Trns_repr_metal"/>
    <property type="match status" value="1"/>
</dbReference>
<name>A0AAU7N0Q1_9FLAO</name>
<organism evidence="2">
    <name type="scientific">Flagellimonas sp. MMG031</name>
    <dbReference type="NCBI Taxonomy" id="3158549"/>
    <lineage>
        <taxon>Bacteria</taxon>
        <taxon>Pseudomonadati</taxon>
        <taxon>Bacteroidota</taxon>
        <taxon>Flavobacteriia</taxon>
        <taxon>Flavobacteriales</taxon>
        <taxon>Flavobacteriaceae</taxon>
        <taxon>Flagellimonas</taxon>
    </lineage>
</organism>
<dbReference type="AlphaFoldDB" id="A0AAU7N0Q1"/>
<sequence>MIPPDLTREVKISLKTAMGQLGYILGQIDDEGQAENILLQLKAVKALLDKTTLELLDGTYRKAMAEKIASAHQSCPGDCGNEVAIERLRRLFPDIPLEEVPERLKEAEALDERLKK</sequence>
<protein>
    <submittedName>
        <fullName evidence="2">Metal-sensing transcriptional repressor</fullName>
    </submittedName>
</protein>
<dbReference type="RefSeq" id="WP_349352543.1">
    <property type="nucleotide sequence ID" value="NZ_CP157804.1"/>
</dbReference>
<accession>A0AAU7N0Q1</accession>
<dbReference type="InterPro" id="IPR003735">
    <property type="entry name" value="Metal_Tscrpt_repr"/>
</dbReference>
<gene>
    <name evidence="2" type="ORF">ABNE31_04670</name>
</gene>
<dbReference type="GO" id="GO:0003677">
    <property type="term" value="F:DNA binding"/>
    <property type="evidence" value="ECO:0007669"/>
    <property type="project" value="InterPro"/>
</dbReference>
<dbReference type="KEGG" id="fld:ABNE31_04670"/>
<comment type="similarity">
    <text evidence="1">Belongs to the FrmR/RcnR family.</text>
</comment>
<dbReference type="GO" id="GO:0045892">
    <property type="term" value="P:negative regulation of DNA-templated transcription"/>
    <property type="evidence" value="ECO:0007669"/>
    <property type="project" value="UniProtKB-ARBA"/>
</dbReference>
<dbReference type="InterPro" id="IPR038390">
    <property type="entry name" value="Metal_Tscrpt_repr_sf"/>
</dbReference>